<dbReference type="Proteomes" id="UP000052167">
    <property type="component" value="Unassembled WGS sequence"/>
</dbReference>
<dbReference type="PANTHER" id="PTHR36974:SF1">
    <property type="entry name" value="DOXX FAMILY MEMBRANE PROTEIN"/>
    <property type="match status" value="1"/>
</dbReference>
<sequence length="153" mass="16393">MAGTHNKVLPRTARLERWRVRCRLALAGFYGLAGVLHLAVPEPFLGITPSWVPQPEAVIALTGVSEIAGAIGLLVPAVRTYAAVGLALYAVGVFPANIKHAIDALGATSVSPWQWLYHSLRLPLQPILAWLPLFAAGLVWKAGRGKAPPRKLP</sequence>
<keyword evidence="3 5" id="KW-1133">Transmembrane helix</keyword>
<dbReference type="AlphaFoldDB" id="A0A922P132"/>
<evidence type="ECO:0000256" key="1">
    <source>
        <dbReference type="ARBA" id="ARBA00004141"/>
    </source>
</evidence>
<reference evidence="6 7" key="1">
    <citation type="submission" date="2014-06" db="EMBL/GenBank/DDBJ databases">
        <title>Rhizobium pelagicum/R2-400B4.</title>
        <authorList>
            <person name="Kimes N.E."/>
            <person name="Lopez-Perez M."/>
        </authorList>
    </citation>
    <scope>NUCLEOTIDE SEQUENCE [LARGE SCALE GENOMIC DNA]</scope>
    <source>
        <strain evidence="6 7">R2-400B4</strain>
    </source>
</reference>
<evidence type="ECO:0000256" key="2">
    <source>
        <dbReference type="ARBA" id="ARBA00022692"/>
    </source>
</evidence>
<evidence type="ECO:0000256" key="4">
    <source>
        <dbReference type="ARBA" id="ARBA00023136"/>
    </source>
</evidence>
<evidence type="ECO:0000256" key="5">
    <source>
        <dbReference type="SAM" id="Phobius"/>
    </source>
</evidence>
<gene>
    <name evidence="6" type="ORF">GV68_20860</name>
</gene>
<feature type="transmembrane region" description="Helical" evidence="5">
    <location>
        <begin position="20"/>
        <end position="38"/>
    </location>
</feature>
<accession>A0A922P132</accession>
<organism evidence="6 7">
    <name type="scientific">Pseudorhizobium pelagicum</name>
    <dbReference type="NCBI Taxonomy" id="1509405"/>
    <lineage>
        <taxon>Bacteria</taxon>
        <taxon>Pseudomonadati</taxon>
        <taxon>Pseudomonadota</taxon>
        <taxon>Alphaproteobacteria</taxon>
        <taxon>Hyphomicrobiales</taxon>
        <taxon>Rhizobiaceae</taxon>
        <taxon>Rhizobium/Agrobacterium group</taxon>
        <taxon>Pseudorhizobium</taxon>
    </lineage>
</organism>
<evidence type="ECO:0000256" key="3">
    <source>
        <dbReference type="ARBA" id="ARBA00022989"/>
    </source>
</evidence>
<dbReference type="RefSeq" id="WP_081858403.1">
    <property type="nucleotide sequence ID" value="NZ_CAJXID010000023.1"/>
</dbReference>
<feature type="transmembrane region" description="Helical" evidence="5">
    <location>
        <begin position="122"/>
        <end position="140"/>
    </location>
</feature>
<dbReference type="PANTHER" id="PTHR36974">
    <property type="entry name" value="MEMBRANE PROTEIN-RELATED"/>
    <property type="match status" value="1"/>
</dbReference>
<feature type="transmembrane region" description="Helical" evidence="5">
    <location>
        <begin position="58"/>
        <end position="75"/>
    </location>
</feature>
<protein>
    <submittedName>
        <fullName evidence="6">Membrane protein</fullName>
    </submittedName>
</protein>
<keyword evidence="4 5" id="KW-0472">Membrane</keyword>
<evidence type="ECO:0000313" key="7">
    <source>
        <dbReference type="Proteomes" id="UP000052167"/>
    </source>
</evidence>
<dbReference type="GO" id="GO:0016020">
    <property type="term" value="C:membrane"/>
    <property type="evidence" value="ECO:0007669"/>
    <property type="project" value="UniProtKB-SubCell"/>
</dbReference>
<keyword evidence="7" id="KW-1185">Reference proteome</keyword>
<dbReference type="InterPro" id="IPR032808">
    <property type="entry name" value="DoxX"/>
</dbReference>
<dbReference type="EMBL" id="JOKJ01000005">
    <property type="protein sequence ID" value="KEQ09807.1"/>
    <property type="molecule type" value="Genomic_DNA"/>
</dbReference>
<comment type="subcellular location">
    <subcellularLocation>
        <location evidence="1">Membrane</location>
        <topology evidence="1">Multi-pass membrane protein</topology>
    </subcellularLocation>
</comment>
<dbReference type="Pfam" id="PF13564">
    <property type="entry name" value="DoxX_2"/>
    <property type="match status" value="1"/>
</dbReference>
<feature type="transmembrane region" description="Helical" evidence="5">
    <location>
        <begin position="82"/>
        <end position="102"/>
    </location>
</feature>
<proteinExistence type="predicted"/>
<keyword evidence="2 5" id="KW-0812">Transmembrane</keyword>
<comment type="caution">
    <text evidence="6">The sequence shown here is derived from an EMBL/GenBank/DDBJ whole genome shotgun (WGS) entry which is preliminary data.</text>
</comment>
<dbReference type="OrthoDB" id="8856615at2"/>
<evidence type="ECO:0000313" key="6">
    <source>
        <dbReference type="EMBL" id="KEQ09807.1"/>
    </source>
</evidence>
<name>A0A922P132_9HYPH</name>